<dbReference type="Gene3D" id="3.30.70.270">
    <property type="match status" value="1"/>
</dbReference>
<dbReference type="InterPro" id="IPR051083">
    <property type="entry name" value="GrpII_Intron_Splice-Mob/Def"/>
</dbReference>
<dbReference type="InterPro" id="IPR013597">
    <property type="entry name" value="Mat_intron_G2"/>
</dbReference>
<reference evidence="3 4" key="1">
    <citation type="submission" date="2019-08" db="EMBL/GenBank/DDBJ databases">
        <title>Deep-cultivation of Planctomycetes and their phenomic and genomic characterization uncovers novel biology.</title>
        <authorList>
            <person name="Wiegand S."/>
            <person name="Jogler M."/>
            <person name="Boedeker C."/>
            <person name="Pinto D."/>
            <person name="Vollmers J."/>
            <person name="Rivas-Marin E."/>
            <person name="Kohn T."/>
            <person name="Peeters S.H."/>
            <person name="Heuer A."/>
            <person name="Rast P."/>
            <person name="Oberbeckmann S."/>
            <person name="Bunk B."/>
            <person name="Jeske O."/>
            <person name="Meyerdierks A."/>
            <person name="Storesund J.E."/>
            <person name="Kallscheuer N."/>
            <person name="Luecker S."/>
            <person name="Lage O.M."/>
            <person name="Pohl T."/>
            <person name="Merkel B.J."/>
            <person name="Hornburger P."/>
            <person name="Mueller R.-W."/>
            <person name="Bruemmer F."/>
            <person name="Labrenz M."/>
            <person name="Spormann A.M."/>
            <person name="Op Den Camp H."/>
            <person name="Overmann J."/>
            <person name="Amann R."/>
            <person name="Jetten M.S.M."/>
            <person name="Mascher T."/>
            <person name="Medema M.H."/>
            <person name="Devos D.P."/>
            <person name="Kaster A.-K."/>
            <person name="Ovreas L."/>
            <person name="Rohde M."/>
            <person name="Galperin M.Y."/>
            <person name="Jogler C."/>
        </authorList>
    </citation>
    <scope>NUCLEOTIDE SEQUENCE [LARGE SCALE GENOMIC DNA]</scope>
    <source>
        <strain evidence="3 4">LF1</strain>
    </source>
</reference>
<comment type="caution">
    <text evidence="3">The sequence shown here is derived from an EMBL/GenBank/DDBJ whole genome shotgun (WGS) entry which is preliminary data.</text>
</comment>
<dbReference type="InterPro" id="IPR043128">
    <property type="entry name" value="Rev_trsase/Diguanyl_cyclase"/>
</dbReference>
<gene>
    <name evidence="3" type="primary">ltrA_5</name>
    <name evidence="3" type="ORF">LF1_51050</name>
</gene>
<accession>A0A5B1CRN6</accession>
<dbReference type="Pfam" id="PF08388">
    <property type="entry name" value="GIIM"/>
    <property type="match status" value="1"/>
</dbReference>
<dbReference type="PANTHER" id="PTHR34047:SF8">
    <property type="entry name" value="PROTEIN YKFC"/>
    <property type="match status" value="1"/>
</dbReference>
<dbReference type="NCBIfam" id="TIGR04416">
    <property type="entry name" value="group_II_RT_mat"/>
    <property type="match status" value="1"/>
</dbReference>
<sequence>MGKKRKVHSLTGRIDDRLMMQSFKAVKRNRGAAGIDKVSVGMFEENLDANLAALKRDLKTRDTFVAKPLRRVFIPKDAKGKSFRPLGIPAVRDRVAQEVIRRLLEPIFEPLFHDCSFGFRPKRSCHKAIEKLLEFHEEGDRVTLDADIAGFFDNIPHKLIVDAVAEEVADGNILNLIWKFLAAGVMENGVFKPTTIGTPQGGVISPLLANIVLNKLDWRLEQAGYRFVRYADDFVVVCKDRVQAKAALELVTEVMTELGLSLSPEKTKIASYGKGYDFLGFRLSSKSRTMRTKSEEKFKTKIREITRRCHNLDAEVIKKLNQVIRGTANFFATKFSTCIKLFQKLDRWIRMRVRSMKFKRKWSNDNYRLRKRNLQNKLGLLGLLDFTQTTMSKTSR</sequence>
<dbReference type="InterPro" id="IPR030931">
    <property type="entry name" value="Group_II_RT_mat"/>
</dbReference>
<dbReference type="Proteomes" id="UP000322699">
    <property type="component" value="Unassembled WGS sequence"/>
</dbReference>
<protein>
    <submittedName>
        <fullName evidence="3">Group II intron-encoded protein LtrA</fullName>
    </submittedName>
</protein>
<feature type="domain" description="Reverse transcriptase" evidence="2">
    <location>
        <begin position="55"/>
        <end position="283"/>
    </location>
</feature>
<organism evidence="3 4">
    <name type="scientific">Rubripirellula obstinata</name>
    <dbReference type="NCBI Taxonomy" id="406547"/>
    <lineage>
        <taxon>Bacteria</taxon>
        <taxon>Pseudomonadati</taxon>
        <taxon>Planctomycetota</taxon>
        <taxon>Planctomycetia</taxon>
        <taxon>Pirellulales</taxon>
        <taxon>Pirellulaceae</taxon>
        <taxon>Rubripirellula</taxon>
    </lineage>
</organism>
<dbReference type="PROSITE" id="PS50878">
    <property type="entry name" value="RT_POL"/>
    <property type="match status" value="1"/>
</dbReference>
<evidence type="ECO:0000313" key="3">
    <source>
        <dbReference type="EMBL" id="KAA1262539.1"/>
    </source>
</evidence>
<comment type="similarity">
    <text evidence="1">Belongs to the bacterial reverse transcriptase family.</text>
</comment>
<dbReference type="EMBL" id="VRLW01000001">
    <property type="protein sequence ID" value="KAA1262539.1"/>
    <property type="molecule type" value="Genomic_DNA"/>
</dbReference>
<evidence type="ECO:0000313" key="4">
    <source>
        <dbReference type="Proteomes" id="UP000322699"/>
    </source>
</evidence>
<name>A0A5B1CRN6_9BACT</name>
<dbReference type="Pfam" id="PF00078">
    <property type="entry name" value="RVT_1"/>
    <property type="match status" value="1"/>
</dbReference>
<dbReference type="SUPFAM" id="SSF56672">
    <property type="entry name" value="DNA/RNA polymerases"/>
    <property type="match status" value="1"/>
</dbReference>
<evidence type="ECO:0000259" key="2">
    <source>
        <dbReference type="PROSITE" id="PS50878"/>
    </source>
</evidence>
<dbReference type="AlphaFoldDB" id="A0A5B1CRN6"/>
<dbReference type="InterPro" id="IPR000477">
    <property type="entry name" value="RT_dom"/>
</dbReference>
<proteinExistence type="inferred from homology"/>
<dbReference type="InterPro" id="IPR043502">
    <property type="entry name" value="DNA/RNA_pol_sf"/>
</dbReference>
<keyword evidence="4" id="KW-1185">Reference proteome</keyword>
<dbReference type="PANTHER" id="PTHR34047">
    <property type="entry name" value="NUCLEAR INTRON MATURASE 1, MITOCHONDRIAL-RELATED"/>
    <property type="match status" value="1"/>
</dbReference>
<dbReference type="RefSeq" id="WP_200836812.1">
    <property type="nucleotide sequence ID" value="NZ_VRLW01000001.1"/>
</dbReference>
<evidence type="ECO:0000256" key="1">
    <source>
        <dbReference type="ARBA" id="ARBA00034120"/>
    </source>
</evidence>
<dbReference type="CDD" id="cd01651">
    <property type="entry name" value="RT_G2_intron"/>
    <property type="match status" value="1"/>
</dbReference>